<sequence>MILWRIQTVKVEEQRSCRLRWRRWVEMQIWFLLHILGTLVRKPVVEGEQATMVTFDADKDEDGFAAGVRSLNRMNEMIKLQSQLTLTGTEPLTADEICDKVLRKSPGYYRGLGHGLTPASSSLASIHTQCNSQVLEEENRANNATRHANELDVCVSTQQKELHTTKHDLHLTQQELRNTKK</sequence>
<gene>
    <name evidence="1" type="ORF">F0562_019415</name>
</gene>
<evidence type="ECO:0000313" key="2">
    <source>
        <dbReference type="Proteomes" id="UP000325577"/>
    </source>
</evidence>
<protein>
    <submittedName>
        <fullName evidence="1">Uncharacterized protein</fullName>
    </submittedName>
</protein>
<dbReference type="OrthoDB" id="1706770at2759"/>
<reference evidence="1 2" key="1">
    <citation type="submission" date="2019-09" db="EMBL/GenBank/DDBJ databases">
        <title>A chromosome-level genome assembly of the Chinese tupelo Nyssa sinensis.</title>
        <authorList>
            <person name="Yang X."/>
            <person name="Kang M."/>
            <person name="Yang Y."/>
            <person name="Xiong H."/>
            <person name="Wang M."/>
            <person name="Zhang Z."/>
            <person name="Wang Z."/>
            <person name="Wu H."/>
            <person name="Ma T."/>
            <person name="Liu J."/>
            <person name="Xi Z."/>
        </authorList>
    </citation>
    <scope>NUCLEOTIDE SEQUENCE [LARGE SCALE GENOMIC DNA]</scope>
    <source>
        <strain evidence="1">J267</strain>
        <tissue evidence="1">Leaf</tissue>
    </source>
</reference>
<dbReference type="EMBL" id="CM018052">
    <property type="protein sequence ID" value="KAA8516236.1"/>
    <property type="molecule type" value="Genomic_DNA"/>
</dbReference>
<dbReference type="Proteomes" id="UP000325577">
    <property type="component" value="Linkage Group LG9"/>
</dbReference>
<evidence type="ECO:0000313" key="1">
    <source>
        <dbReference type="EMBL" id="KAA8516236.1"/>
    </source>
</evidence>
<organism evidence="1 2">
    <name type="scientific">Nyssa sinensis</name>
    <dbReference type="NCBI Taxonomy" id="561372"/>
    <lineage>
        <taxon>Eukaryota</taxon>
        <taxon>Viridiplantae</taxon>
        <taxon>Streptophyta</taxon>
        <taxon>Embryophyta</taxon>
        <taxon>Tracheophyta</taxon>
        <taxon>Spermatophyta</taxon>
        <taxon>Magnoliopsida</taxon>
        <taxon>eudicotyledons</taxon>
        <taxon>Gunneridae</taxon>
        <taxon>Pentapetalae</taxon>
        <taxon>asterids</taxon>
        <taxon>Cornales</taxon>
        <taxon>Nyssaceae</taxon>
        <taxon>Nyssa</taxon>
    </lineage>
</organism>
<dbReference type="AlphaFoldDB" id="A0A5J4ZEQ7"/>
<keyword evidence="2" id="KW-1185">Reference proteome</keyword>
<proteinExistence type="predicted"/>
<name>A0A5J4ZEQ7_9ASTE</name>
<accession>A0A5J4ZEQ7</accession>